<sequence>MGAEIKIQNNPEYSPVTLSGYPLAGYLAETLTYSLAVQEAKPPALTRVELKKLAKFHFNRLLWKTGNNPNTGQPGSLENYEKLKNALTAFSKDSTTPLLGSTSGETETIPAEIKQFYPDLVLTEQEDQFLKRSFASRLGWYTRKHRRLQQEPNIESAPELQIVKAHTVDVTPQKNSVLQVFKNKLGQMKNATAGSIEQFINTFPPEQRKKALALVGILGIAFMMAFGSALADSGNAVAKGKPTKDTPISQVELKQPKKTPEADKNNQPQHQATEADFGTGGGDDSNADNNPSNTDLHNKDDGSNGRNGPPPNDKVCLKTNWDNNGIDCKQISSPVPKEKETKMPEPSNTPLPQPTNPPKNTSTPSAPSQTPRPAATSTPRPSFTPTSEITHTSTPTSTPTVTVNGTPIATADVCVTKPLLTEEWLRDENGFVVQSDIFRYDVTQELPQPVENLTDGPQFEDDYKNPSPAPDNCSYAAEVRRSDGSSDVEVRGFDGRLINRFSSKNGYIQPEFTPNGDLVVVDKITRQMYLISNPDNLDSTSPVKLENVVGSKPASRAIHEKGKIAGFELVFTDTKGYVNFYNSVTGDVEQTDILGHGVEWDLNGDGFYYRSREGDFYYFSRWTKNKNLVAEASEGAAAVAVDPDGQGDVSIAGIDGLGYTTDIENTGYEEAQKISDNYTVEVTYETSE</sequence>
<feature type="compositionally biased region" description="Basic and acidic residues" evidence="1">
    <location>
        <begin position="254"/>
        <end position="264"/>
    </location>
</feature>
<keyword evidence="2" id="KW-0812">Transmembrane</keyword>
<reference evidence="3 4" key="1">
    <citation type="journal article" date="2016" name="Nat. Commun.">
        <title>Thousands of microbial genomes shed light on interconnected biogeochemical processes in an aquifer system.</title>
        <authorList>
            <person name="Anantharaman K."/>
            <person name="Brown C.T."/>
            <person name="Hug L.A."/>
            <person name="Sharon I."/>
            <person name="Castelle C.J."/>
            <person name="Probst A.J."/>
            <person name="Thomas B.C."/>
            <person name="Singh A."/>
            <person name="Wilkins M.J."/>
            <person name="Karaoz U."/>
            <person name="Brodie E.L."/>
            <person name="Williams K.H."/>
            <person name="Hubbard S.S."/>
            <person name="Banfield J.F."/>
        </authorList>
    </citation>
    <scope>NUCLEOTIDE SEQUENCE [LARGE SCALE GENOMIC DNA]</scope>
</reference>
<gene>
    <name evidence="3" type="ORF">A2954_04515</name>
</gene>
<organism evidence="3 4">
    <name type="scientific">Candidatus Roizmanbacteria bacterium RIFCSPLOWO2_01_FULL_37_12</name>
    <dbReference type="NCBI Taxonomy" id="1802056"/>
    <lineage>
        <taxon>Bacteria</taxon>
        <taxon>Candidatus Roizmaniibacteriota</taxon>
    </lineage>
</organism>
<protein>
    <submittedName>
        <fullName evidence="3">Uncharacterized protein</fullName>
    </submittedName>
</protein>
<comment type="caution">
    <text evidence="3">The sequence shown here is derived from an EMBL/GenBank/DDBJ whole genome shotgun (WGS) entry which is preliminary data.</text>
</comment>
<feature type="region of interest" description="Disordered" evidence="1">
    <location>
        <begin position="234"/>
        <end position="405"/>
    </location>
</feature>
<dbReference type="Proteomes" id="UP000177698">
    <property type="component" value="Unassembled WGS sequence"/>
</dbReference>
<keyword evidence="2" id="KW-0472">Membrane</keyword>
<proteinExistence type="predicted"/>
<dbReference type="AlphaFoldDB" id="A0A1F7IFU8"/>
<name>A0A1F7IFU8_9BACT</name>
<evidence type="ECO:0000256" key="2">
    <source>
        <dbReference type="SAM" id="Phobius"/>
    </source>
</evidence>
<dbReference type="EMBL" id="MGAG01000003">
    <property type="protein sequence ID" value="OGK42244.1"/>
    <property type="molecule type" value="Genomic_DNA"/>
</dbReference>
<feature type="compositionally biased region" description="Low complexity" evidence="1">
    <location>
        <begin position="358"/>
        <end position="402"/>
    </location>
</feature>
<evidence type="ECO:0000313" key="3">
    <source>
        <dbReference type="EMBL" id="OGK42244.1"/>
    </source>
</evidence>
<feature type="compositionally biased region" description="Pro residues" evidence="1">
    <location>
        <begin position="347"/>
        <end position="357"/>
    </location>
</feature>
<evidence type="ECO:0000256" key="1">
    <source>
        <dbReference type="SAM" id="MobiDB-lite"/>
    </source>
</evidence>
<keyword evidence="2" id="KW-1133">Transmembrane helix</keyword>
<evidence type="ECO:0000313" key="4">
    <source>
        <dbReference type="Proteomes" id="UP000177698"/>
    </source>
</evidence>
<dbReference type="SUPFAM" id="SSF69304">
    <property type="entry name" value="Tricorn protease N-terminal domain"/>
    <property type="match status" value="1"/>
</dbReference>
<feature type="transmembrane region" description="Helical" evidence="2">
    <location>
        <begin position="211"/>
        <end position="231"/>
    </location>
</feature>
<accession>A0A1F7IFU8</accession>